<feature type="compositionally biased region" description="Basic residues" evidence="2">
    <location>
        <begin position="201"/>
        <end position="210"/>
    </location>
</feature>
<dbReference type="InterPro" id="IPR052408">
    <property type="entry name" value="Exonuclease_MUT-7-like"/>
</dbReference>
<evidence type="ECO:0000256" key="2">
    <source>
        <dbReference type="SAM" id="MobiDB-lite"/>
    </source>
</evidence>
<name>L8HF17_ACACF</name>
<dbReference type="AlphaFoldDB" id="L8HF17"/>
<feature type="compositionally biased region" description="Low complexity" evidence="2">
    <location>
        <begin position="223"/>
        <end position="236"/>
    </location>
</feature>
<dbReference type="GO" id="GO:0006139">
    <property type="term" value="P:nucleobase-containing compound metabolic process"/>
    <property type="evidence" value="ECO:0007669"/>
    <property type="project" value="InterPro"/>
</dbReference>
<evidence type="ECO:0000313" key="4">
    <source>
        <dbReference type="EMBL" id="ELR23842.1"/>
    </source>
</evidence>
<organism evidence="4 5">
    <name type="scientific">Acanthamoeba castellanii (strain ATCC 30010 / Neff)</name>
    <dbReference type="NCBI Taxonomy" id="1257118"/>
    <lineage>
        <taxon>Eukaryota</taxon>
        <taxon>Amoebozoa</taxon>
        <taxon>Discosea</taxon>
        <taxon>Longamoebia</taxon>
        <taxon>Centramoebida</taxon>
        <taxon>Acanthamoebidae</taxon>
        <taxon>Acanthamoeba</taxon>
    </lineage>
</organism>
<dbReference type="Gene3D" id="3.30.420.10">
    <property type="entry name" value="Ribonuclease H-like superfamily/Ribonuclease H"/>
    <property type="match status" value="1"/>
</dbReference>
<accession>L8HF17</accession>
<evidence type="ECO:0000259" key="3">
    <source>
        <dbReference type="Pfam" id="PF01612"/>
    </source>
</evidence>
<dbReference type="GO" id="GO:0003676">
    <property type="term" value="F:nucleic acid binding"/>
    <property type="evidence" value="ECO:0007669"/>
    <property type="project" value="InterPro"/>
</dbReference>
<dbReference type="InterPro" id="IPR012337">
    <property type="entry name" value="RNaseH-like_sf"/>
</dbReference>
<proteinExistence type="predicted"/>
<protein>
    <recommendedName>
        <fullName evidence="3">3'-5' exonuclease domain-containing protein</fullName>
    </recommendedName>
</protein>
<dbReference type="PANTHER" id="PTHR47765">
    <property type="entry name" value="3'-5' EXONUCLEASE DOMAIN-CONTAINING PROTEIN"/>
    <property type="match status" value="1"/>
</dbReference>
<dbReference type="PANTHER" id="PTHR47765:SF2">
    <property type="entry name" value="EXONUCLEASE MUT-7 HOMOLOG"/>
    <property type="match status" value="1"/>
</dbReference>
<dbReference type="VEuPathDB" id="AmoebaDB:ACA1_123200"/>
<feature type="compositionally biased region" description="Gly residues" evidence="2">
    <location>
        <begin position="211"/>
        <end position="222"/>
    </location>
</feature>
<evidence type="ECO:0000313" key="5">
    <source>
        <dbReference type="Proteomes" id="UP000011083"/>
    </source>
</evidence>
<gene>
    <name evidence="4" type="ORF">ACA1_123200</name>
</gene>
<dbReference type="GO" id="GO:0008408">
    <property type="term" value="F:3'-5' exonuclease activity"/>
    <property type="evidence" value="ECO:0007669"/>
    <property type="project" value="InterPro"/>
</dbReference>
<dbReference type="SUPFAM" id="SSF53098">
    <property type="entry name" value="Ribonuclease H-like"/>
    <property type="match status" value="1"/>
</dbReference>
<dbReference type="Proteomes" id="UP000011083">
    <property type="component" value="Unassembled WGS sequence"/>
</dbReference>
<feature type="coiled-coil region" evidence="1">
    <location>
        <begin position="99"/>
        <end position="151"/>
    </location>
</feature>
<dbReference type="RefSeq" id="XP_004353370.1">
    <property type="nucleotide sequence ID" value="XM_004353318.1"/>
</dbReference>
<dbReference type="Gene3D" id="1.20.5.170">
    <property type="match status" value="1"/>
</dbReference>
<sequence>MARELGYERLGLASLAQELLGQRLAKGKARSNWANRQLTPEQLSYAATDAFATLLVYNELEAIEVEEDYEPYWTVVHANDDEAAVNAQRKPVVAADPRIDELTRSVQTLNQLNANMAARLAAVEAETQRARAAFEQRIATLEAENRRLLAELARISPQYQQAPVVSQPAQRQAQPYQPPPYQEQVASVFMPHPQQTATATKQRKPQRGGPRRGSGGGGGGARGAPNHPRAGGPSGQ</sequence>
<dbReference type="GeneID" id="14924844"/>
<dbReference type="InterPro" id="IPR002562">
    <property type="entry name" value="3'-5'_exonuclease_dom"/>
</dbReference>
<dbReference type="Pfam" id="PF01612">
    <property type="entry name" value="DNA_pol_A_exo1"/>
    <property type="match status" value="1"/>
</dbReference>
<feature type="region of interest" description="Disordered" evidence="2">
    <location>
        <begin position="163"/>
        <end position="236"/>
    </location>
</feature>
<dbReference type="KEGG" id="acan:ACA1_123200"/>
<keyword evidence="1" id="KW-0175">Coiled coil</keyword>
<dbReference type="OrthoDB" id="18127at2759"/>
<dbReference type="InterPro" id="IPR036397">
    <property type="entry name" value="RNaseH_sf"/>
</dbReference>
<evidence type="ECO:0000256" key="1">
    <source>
        <dbReference type="SAM" id="Coils"/>
    </source>
</evidence>
<feature type="domain" description="3'-5' exonuclease" evidence="3">
    <location>
        <begin position="3"/>
        <end position="61"/>
    </location>
</feature>
<dbReference type="EMBL" id="KB007843">
    <property type="protein sequence ID" value="ELR23842.1"/>
    <property type="molecule type" value="Genomic_DNA"/>
</dbReference>
<keyword evidence="5" id="KW-1185">Reference proteome</keyword>
<reference evidence="4 5" key="1">
    <citation type="journal article" date="2013" name="Genome Biol.">
        <title>Genome of Acanthamoeba castellanii highlights extensive lateral gene transfer and early evolution of tyrosine kinase signaling.</title>
        <authorList>
            <person name="Clarke M."/>
            <person name="Lohan A.J."/>
            <person name="Liu B."/>
            <person name="Lagkouvardos I."/>
            <person name="Roy S."/>
            <person name="Zafar N."/>
            <person name="Bertelli C."/>
            <person name="Schilde C."/>
            <person name="Kianianmomeni A."/>
            <person name="Burglin T.R."/>
            <person name="Frech C."/>
            <person name="Turcotte B."/>
            <person name="Kopec K.O."/>
            <person name="Synnott J.M."/>
            <person name="Choo C."/>
            <person name="Paponov I."/>
            <person name="Finkler A."/>
            <person name="Soon Heng Tan C."/>
            <person name="Hutchins A.P."/>
            <person name="Weinmeier T."/>
            <person name="Rattei T."/>
            <person name="Chu J.S."/>
            <person name="Gimenez G."/>
            <person name="Irimia M."/>
            <person name="Rigden D.J."/>
            <person name="Fitzpatrick D.A."/>
            <person name="Lorenzo-Morales J."/>
            <person name="Bateman A."/>
            <person name="Chiu C.H."/>
            <person name="Tang P."/>
            <person name="Hegemann P."/>
            <person name="Fromm H."/>
            <person name="Raoult D."/>
            <person name="Greub G."/>
            <person name="Miranda-Saavedra D."/>
            <person name="Chen N."/>
            <person name="Nash P."/>
            <person name="Ginger M.L."/>
            <person name="Horn M."/>
            <person name="Schaap P."/>
            <person name="Caler L."/>
            <person name="Loftus B."/>
        </authorList>
    </citation>
    <scope>NUCLEOTIDE SEQUENCE [LARGE SCALE GENOMIC DNA]</scope>
    <source>
        <strain evidence="4 5">Neff</strain>
    </source>
</reference>